<dbReference type="PANTHER" id="PTHR43649:SF32">
    <property type="entry name" value="SUGAR BINDING SECRETED PROTEIN"/>
    <property type="match status" value="1"/>
</dbReference>
<name>A0A4S8P8I3_9ACTN</name>
<organism evidence="2 3">
    <name type="scientific">Glycomyces paridis</name>
    <dbReference type="NCBI Taxonomy" id="2126555"/>
    <lineage>
        <taxon>Bacteria</taxon>
        <taxon>Bacillati</taxon>
        <taxon>Actinomycetota</taxon>
        <taxon>Actinomycetes</taxon>
        <taxon>Glycomycetales</taxon>
        <taxon>Glycomycetaceae</taxon>
        <taxon>Glycomyces</taxon>
    </lineage>
</organism>
<dbReference type="InterPro" id="IPR006059">
    <property type="entry name" value="SBP"/>
</dbReference>
<dbReference type="AlphaFoldDB" id="A0A4S8P8I3"/>
<protein>
    <submittedName>
        <fullName evidence="2">Extracellular solute-binding protein</fullName>
    </submittedName>
</protein>
<accession>A0A4S8P8I3</accession>
<dbReference type="InterPro" id="IPR050490">
    <property type="entry name" value="Bact_solute-bd_prot1"/>
</dbReference>
<gene>
    <name evidence="2" type="ORF">E9998_19455</name>
</gene>
<dbReference type="PANTHER" id="PTHR43649">
    <property type="entry name" value="ARABINOSE-BINDING PROTEIN-RELATED"/>
    <property type="match status" value="1"/>
</dbReference>
<dbReference type="Pfam" id="PF13416">
    <property type="entry name" value="SBP_bac_8"/>
    <property type="match status" value="1"/>
</dbReference>
<comment type="caution">
    <text evidence="2">The sequence shown here is derived from an EMBL/GenBank/DDBJ whole genome shotgun (WGS) entry which is preliminary data.</text>
</comment>
<dbReference type="OrthoDB" id="3226017at2"/>
<dbReference type="Gene3D" id="3.40.190.10">
    <property type="entry name" value="Periplasmic binding protein-like II"/>
    <property type="match status" value="1"/>
</dbReference>
<evidence type="ECO:0000256" key="1">
    <source>
        <dbReference type="SAM" id="MobiDB-lite"/>
    </source>
</evidence>
<keyword evidence="3" id="KW-1185">Reference proteome</keyword>
<dbReference type="SUPFAM" id="SSF53850">
    <property type="entry name" value="Periplasmic binding protein-like II"/>
    <property type="match status" value="1"/>
</dbReference>
<evidence type="ECO:0000313" key="2">
    <source>
        <dbReference type="EMBL" id="THV25915.1"/>
    </source>
</evidence>
<reference evidence="2 3" key="1">
    <citation type="journal article" date="2018" name="Int. J. Syst. Evol. Microbiol.">
        <title>Glycomyces paridis sp. nov., isolated from the medicinal plant Paris polyphylla.</title>
        <authorList>
            <person name="Fang X.M."/>
            <person name="Bai J.L."/>
            <person name="Su J."/>
            <person name="Zhao L.L."/>
            <person name="Liu H.Y."/>
            <person name="Ma B.P."/>
            <person name="Zhang Y.Q."/>
            <person name="Yu L.Y."/>
        </authorList>
    </citation>
    <scope>NUCLEOTIDE SEQUENCE [LARGE SCALE GENOMIC DNA]</scope>
    <source>
        <strain evidence="2 3">CPCC 204357</strain>
    </source>
</reference>
<evidence type="ECO:0000313" key="3">
    <source>
        <dbReference type="Proteomes" id="UP000305792"/>
    </source>
</evidence>
<proteinExistence type="predicted"/>
<feature type="region of interest" description="Disordered" evidence="1">
    <location>
        <begin position="414"/>
        <end position="437"/>
    </location>
</feature>
<dbReference type="Proteomes" id="UP000305792">
    <property type="component" value="Unassembled WGS sequence"/>
</dbReference>
<sequence length="437" mass="47154">MRPCGSLIHRLGDTVKSKRPTRAAFAAVTAAALVAAGTAACSGEDDGTITLTVGLFGDFGFGPLYEEYSELHPEIEFEERIAEFADHHTNLTTHLATGSGAADIEAVEVGYISQYTAQPDRFHNLLDLGADELEGQWLDWKWQQGLSADGESLIGLGTDVGGMAMCYRRDLFEAAGLPVERDEVSALWADSWEDYVAVGHQYSEATGGGYFFESSGNMFRAMVEQADEGVYDREDQLIVESNPAIGEAWDLTVEAIEAGMSNRLQAWTPEWNAGFNEGTFATIICPAWMTSYIETNAPDATGLWDIATVPGGAGNMGGSHLVLPEQGEHAEEAYAFLEWLTAPEQQLKVFESTGNFPSTPELYEDPALTGLAKAYFNDAPVGQIFTAAATAVQPQYQGPLQGDVLATIGQGLGRIEDGSQTPEEAWSQVVSDLESFE</sequence>
<dbReference type="EMBL" id="STGX01000016">
    <property type="protein sequence ID" value="THV25915.1"/>
    <property type="molecule type" value="Genomic_DNA"/>
</dbReference>